<dbReference type="PANTHER" id="PTHR10127">
    <property type="entry name" value="DISCOIDIN, CUB, EGF, LAMININ , AND ZINC METALLOPROTEASE DOMAIN CONTAINING"/>
    <property type="match status" value="1"/>
</dbReference>
<dbReference type="PANTHER" id="PTHR10127:SF780">
    <property type="entry name" value="METALLOENDOPEPTIDASE"/>
    <property type="match status" value="1"/>
</dbReference>
<evidence type="ECO:0000256" key="3">
    <source>
        <dbReference type="ARBA" id="ARBA00022801"/>
    </source>
</evidence>
<dbReference type="InterPro" id="IPR000884">
    <property type="entry name" value="TSP1_rpt"/>
</dbReference>
<dbReference type="SMART" id="SM00235">
    <property type="entry name" value="ZnMc"/>
    <property type="match status" value="1"/>
</dbReference>
<feature type="binding site" evidence="9">
    <location>
        <position position="230"/>
    </location>
    <ligand>
        <name>Zn(2+)</name>
        <dbReference type="ChEBI" id="CHEBI:29105"/>
        <note>catalytic</note>
    </ligand>
</feature>
<dbReference type="EC" id="3.4.24.-" evidence="10"/>
<evidence type="ECO:0000256" key="6">
    <source>
        <dbReference type="ARBA" id="ARBA00023157"/>
    </source>
</evidence>
<dbReference type="InterPro" id="IPR024079">
    <property type="entry name" value="MetalloPept_cat_dom_sf"/>
</dbReference>
<dbReference type="GO" id="GO:0006508">
    <property type="term" value="P:proteolysis"/>
    <property type="evidence" value="ECO:0007669"/>
    <property type="project" value="UniProtKB-KW"/>
</dbReference>
<dbReference type="HOGENOM" id="CLU_440926_0_0_1"/>
<evidence type="ECO:0000256" key="2">
    <source>
        <dbReference type="ARBA" id="ARBA00022723"/>
    </source>
</evidence>
<keyword evidence="15" id="KW-1185">Reference proteome</keyword>
<feature type="signal peptide" evidence="10">
    <location>
        <begin position="1"/>
        <end position="20"/>
    </location>
</feature>
<dbReference type="GO" id="GO:0008270">
    <property type="term" value="F:zinc ion binding"/>
    <property type="evidence" value="ECO:0007669"/>
    <property type="project" value="UniProtKB-UniRule"/>
</dbReference>
<evidence type="ECO:0000256" key="7">
    <source>
        <dbReference type="ARBA" id="ARBA00023180"/>
    </source>
</evidence>
<keyword evidence="4 9" id="KW-0862">Zinc</keyword>
<dbReference type="PROSITE" id="PS00022">
    <property type="entry name" value="EGF_1"/>
    <property type="match status" value="1"/>
</dbReference>
<dbReference type="STRING" id="283909.R7TV87"/>
<comment type="cofactor">
    <cofactor evidence="9 10">
        <name>Zn(2+)</name>
        <dbReference type="ChEBI" id="CHEBI:29105"/>
    </cofactor>
    <text evidence="9 10">Binds 1 zinc ion per subunit.</text>
</comment>
<dbReference type="InterPro" id="IPR034035">
    <property type="entry name" value="Astacin-like_dom"/>
</dbReference>
<dbReference type="AlphaFoldDB" id="R7TV87"/>
<dbReference type="InterPro" id="IPR035914">
    <property type="entry name" value="Sperma_CUB_dom_sf"/>
</dbReference>
<keyword evidence="6" id="KW-1015">Disulfide bond</keyword>
<keyword evidence="3 9" id="KW-0378">Hydrolase</keyword>
<dbReference type="PROSITE" id="PS50092">
    <property type="entry name" value="TSP1"/>
    <property type="match status" value="1"/>
</dbReference>
<keyword evidence="5 9" id="KW-0482">Metalloprotease</keyword>
<dbReference type="EMBL" id="KB308559">
    <property type="protein sequence ID" value="ELT97502.1"/>
    <property type="molecule type" value="Genomic_DNA"/>
</dbReference>
<keyword evidence="1 9" id="KW-0645">Protease</keyword>
<dbReference type="OrthoDB" id="6156706at2759"/>
<dbReference type="SMART" id="SM00042">
    <property type="entry name" value="CUB"/>
    <property type="match status" value="1"/>
</dbReference>
<feature type="domain" description="CUB" evidence="11">
    <location>
        <begin position="376"/>
        <end position="501"/>
    </location>
</feature>
<dbReference type="InterPro" id="IPR006026">
    <property type="entry name" value="Peptidase_Metallo"/>
</dbReference>
<dbReference type="InterPro" id="IPR000742">
    <property type="entry name" value="EGF"/>
</dbReference>
<evidence type="ECO:0000259" key="11">
    <source>
        <dbReference type="PROSITE" id="PS01180"/>
    </source>
</evidence>
<evidence type="ECO:0000256" key="1">
    <source>
        <dbReference type="ARBA" id="ARBA00022670"/>
    </source>
</evidence>
<proteinExistence type="predicted"/>
<evidence type="ECO:0000256" key="5">
    <source>
        <dbReference type="ARBA" id="ARBA00023049"/>
    </source>
</evidence>
<dbReference type="Pfam" id="PF01400">
    <property type="entry name" value="Astacin"/>
    <property type="match status" value="1"/>
</dbReference>
<evidence type="ECO:0000256" key="9">
    <source>
        <dbReference type="PROSITE-ProRule" id="PRU01211"/>
    </source>
</evidence>
<dbReference type="OMA" id="INEAYCK"/>
<dbReference type="PROSITE" id="PS01186">
    <property type="entry name" value="EGF_2"/>
    <property type="match status" value="1"/>
</dbReference>
<dbReference type="Proteomes" id="UP000014760">
    <property type="component" value="Unassembled WGS sequence"/>
</dbReference>
<feature type="active site" evidence="9">
    <location>
        <position position="231"/>
    </location>
</feature>
<keyword evidence="2 9" id="KW-0479">Metal-binding</keyword>
<accession>R7TV87</accession>
<evidence type="ECO:0000256" key="8">
    <source>
        <dbReference type="PROSITE-ProRule" id="PRU00059"/>
    </source>
</evidence>
<feature type="domain" description="Peptidase M12A" evidence="12">
    <location>
        <begin position="134"/>
        <end position="329"/>
    </location>
</feature>
<dbReference type="InterPro" id="IPR001506">
    <property type="entry name" value="Peptidase_M12A"/>
</dbReference>
<feature type="chain" id="PRO_5008452534" description="Metalloendopeptidase" evidence="10">
    <location>
        <begin position="21"/>
        <end position="620"/>
    </location>
</feature>
<dbReference type="SUPFAM" id="SSF55486">
    <property type="entry name" value="Metalloproteases ('zincins'), catalytic domain"/>
    <property type="match status" value="1"/>
</dbReference>
<reference evidence="13 15" key="2">
    <citation type="journal article" date="2013" name="Nature">
        <title>Insights into bilaterian evolution from three spiralian genomes.</title>
        <authorList>
            <person name="Simakov O."/>
            <person name="Marletaz F."/>
            <person name="Cho S.J."/>
            <person name="Edsinger-Gonzales E."/>
            <person name="Havlak P."/>
            <person name="Hellsten U."/>
            <person name="Kuo D.H."/>
            <person name="Larsson T."/>
            <person name="Lv J."/>
            <person name="Arendt D."/>
            <person name="Savage R."/>
            <person name="Osoegawa K."/>
            <person name="de Jong P."/>
            <person name="Grimwood J."/>
            <person name="Chapman J.A."/>
            <person name="Shapiro H."/>
            <person name="Aerts A."/>
            <person name="Otillar R.P."/>
            <person name="Terry A.Y."/>
            <person name="Boore J.L."/>
            <person name="Grigoriev I.V."/>
            <person name="Lindberg D.R."/>
            <person name="Seaver E.C."/>
            <person name="Weisblat D.A."/>
            <person name="Putnam N.H."/>
            <person name="Rokhsar D.S."/>
        </authorList>
    </citation>
    <scope>NUCLEOTIDE SEQUENCE</scope>
    <source>
        <strain evidence="13 15">I ESC-2004</strain>
    </source>
</reference>
<gene>
    <name evidence="13" type="ORF">CAPTEDRAFT_221461</name>
</gene>
<comment type="caution">
    <text evidence="8">Lacks conserved residue(s) required for the propagation of feature annotation.</text>
</comment>
<reference evidence="14" key="3">
    <citation type="submission" date="2015-06" db="UniProtKB">
        <authorList>
            <consortium name="EnsemblMetazoa"/>
        </authorList>
    </citation>
    <scope>IDENTIFICATION</scope>
</reference>
<evidence type="ECO:0000313" key="13">
    <source>
        <dbReference type="EMBL" id="ELT97502.1"/>
    </source>
</evidence>
<dbReference type="EMBL" id="AMQN01002186">
    <property type="status" value="NOT_ANNOTATED_CDS"/>
    <property type="molecule type" value="Genomic_DNA"/>
</dbReference>
<feature type="binding site" evidence="9">
    <location>
        <position position="240"/>
    </location>
    <ligand>
        <name>Zn(2+)</name>
        <dbReference type="ChEBI" id="CHEBI:29105"/>
        <note>catalytic</note>
    </ligand>
</feature>
<evidence type="ECO:0000256" key="10">
    <source>
        <dbReference type="RuleBase" id="RU361183"/>
    </source>
</evidence>
<dbReference type="Gene3D" id="2.60.120.290">
    <property type="entry name" value="Spermadhesin, CUB domain"/>
    <property type="match status" value="1"/>
</dbReference>
<evidence type="ECO:0000259" key="12">
    <source>
        <dbReference type="PROSITE" id="PS51864"/>
    </source>
</evidence>
<keyword evidence="7" id="KW-0325">Glycoprotein</keyword>
<dbReference type="Pfam" id="PF00431">
    <property type="entry name" value="CUB"/>
    <property type="match status" value="1"/>
</dbReference>
<protein>
    <recommendedName>
        <fullName evidence="10">Metalloendopeptidase</fullName>
        <ecNumber evidence="10">3.4.24.-</ecNumber>
    </recommendedName>
</protein>
<dbReference type="GO" id="GO:0004222">
    <property type="term" value="F:metalloendopeptidase activity"/>
    <property type="evidence" value="ECO:0007669"/>
    <property type="project" value="UniProtKB-UniRule"/>
</dbReference>
<evidence type="ECO:0000256" key="4">
    <source>
        <dbReference type="ARBA" id="ARBA00022833"/>
    </source>
</evidence>
<evidence type="ECO:0000313" key="14">
    <source>
        <dbReference type="EnsemblMetazoa" id="CapteP221461"/>
    </source>
</evidence>
<dbReference type="CDD" id="cd00041">
    <property type="entry name" value="CUB"/>
    <property type="match status" value="1"/>
</dbReference>
<dbReference type="Gene3D" id="3.40.390.10">
    <property type="entry name" value="Collagenase (Catalytic Domain)"/>
    <property type="match status" value="1"/>
</dbReference>
<dbReference type="InterPro" id="IPR000859">
    <property type="entry name" value="CUB_dom"/>
</dbReference>
<keyword evidence="10" id="KW-0732">Signal</keyword>
<dbReference type="PROSITE" id="PS01180">
    <property type="entry name" value="CUB"/>
    <property type="match status" value="1"/>
</dbReference>
<dbReference type="PRINTS" id="PR00480">
    <property type="entry name" value="ASTACIN"/>
</dbReference>
<sequence length="620" mass="70230">MGCGCISFVSMAILFALAESRSLTYTDGDGLMQSDDSSPCHGMNCKDWHVILNKLRLAQAMLTGKTPSEADAAAAAEGCFRFSEEQVDSILNKLMEEERPIGHQTEDEQKRAARIREIISAIMGHSNRKRKLANFESSPNRKWHNPIYYKFDGTHNEQEMGKVRSAFEHWQESTCLRFFEVPEYAPIYQSHIRVTRASKGCYSFLGKVFSRGQPLNLASSCFLRFGVPLHEIGHTLGFYHEHQRADRDEWIDLLEDNIDVYNSQFWKVDTEDYGVPYDYTSVMHYSSKTGSYQSKHTMVAKDPLYTKSMGQRTGLSYLDIKLANLAYCSGSCSGSLEKSCEVGGYQDPNDCTRCRCPDGFAGAYCEDLATSFPDGCGEDIVLEAGKKVQVNSPGYTDQKHYEDYQECTWRFKVAKDQRISMEFTKGEDFGVYCRNNEVCYHWVEVKYRADLEYPGPRFCCHDAPNIVLISEENEMLIIFRANFTTAWSTDRRGFSATMWAVNGDGSELQLNETTLVSETTTSPVEFTTEDPAGTSWSEWGWCQNSQCKCGGCSMSTRHRMCGETRCTGDLYAEESRPCEEYCSSDDMEIKVKNGQFVGLSCLLHGSRIYSSGRKMHSNLI</sequence>
<organism evidence="13">
    <name type="scientific">Capitella teleta</name>
    <name type="common">Polychaete worm</name>
    <dbReference type="NCBI Taxonomy" id="283909"/>
    <lineage>
        <taxon>Eukaryota</taxon>
        <taxon>Metazoa</taxon>
        <taxon>Spiralia</taxon>
        <taxon>Lophotrochozoa</taxon>
        <taxon>Annelida</taxon>
        <taxon>Polychaeta</taxon>
        <taxon>Sedentaria</taxon>
        <taxon>Scolecida</taxon>
        <taxon>Capitellidae</taxon>
        <taxon>Capitella</taxon>
    </lineage>
</organism>
<name>R7TV87_CAPTE</name>
<evidence type="ECO:0000313" key="15">
    <source>
        <dbReference type="Proteomes" id="UP000014760"/>
    </source>
</evidence>
<reference evidence="15" key="1">
    <citation type="submission" date="2012-12" db="EMBL/GenBank/DDBJ databases">
        <authorList>
            <person name="Hellsten U."/>
            <person name="Grimwood J."/>
            <person name="Chapman J.A."/>
            <person name="Shapiro H."/>
            <person name="Aerts A."/>
            <person name="Otillar R.P."/>
            <person name="Terry A.Y."/>
            <person name="Boore J.L."/>
            <person name="Simakov O."/>
            <person name="Marletaz F."/>
            <person name="Cho S.-J."/>
            <person name="Edsinger-Gonzales E."/>
            <person name="Havlak P."/>
            <person name="Kuo D.-H."/>
            <person name="Larsson T."/>
            <person name="Lv J."/>
            <person name="Arendt D."/>
            <person name="Savage R."/>
            <person name="Osoegawa K."/>
            <person name="de Jong P."/>
            <person name="Lindberg D.R."/>
            <person name="Seaver E.C."/>
            <person name="Weisblat D.A."/>
            <person name="Putnam N.H."/>
            <person name="Grigoriev I.V."/>
            <person name="Rokhsar D.S."/>
        </authorList>
    </citation>
    <scope>NUCLEOTIDE SEQUENCE</scope>
    <source>
        <strain evidence="15">I ESC-2004</strain>
    </source>
</reference>
<dbReference type="SUPFAM" id="SSF49854">
    <property type="entry name" value="Spermadhesin, CUB domain"/>
    <property type="match status" value="1"/>
</dbReference>
<dbReference type="CDD" id="cd04280">
    <property type="entry name" value="ZnMc_astacin_like"/>
    <property type="match status" value="1"/>
</dbReference>
<dbReference type="EnsemblMetazoa" id="CapteT221461">
    <property type="protein sequence ID" value="CapteP221461"/>
    <property type="gene ID" value="CapteG221461"/>
</dbReference>
<feature type="binding site" evidence="9">
    <location>
        <position position="234"/>
    </location>
    <ligand>
        <name>Zn(2+)</name>
        <dbReference type="ChEBI" id="CHEBI:29105"/>
        <note>catalytic</note>
    </ligand>
</feature>
<dbReference type="PROSITE" id="PS51864">
    <property type="entry name" value="ASTACIN"/>
    <property type="match status" value="1"/>
</dbReference>